<dbReference type="EMBL" id="QHHQ01000001">
    <property type="protein sequence ID" value="RAI03076.1"/>
    <property type="molecule type" value="Genomic_DNA"/>
</dbReference>
<dbReference type="SUPFAM" id="SSF56235">
    <property type="entry name" value="N-terminal nucleophile aminohydrolases (Ntn hydrolases)"/>
    <property type="match status" value="1"/>
</dbReference>
<feature type="binding site" evidence="10">
    <location>
        <begin position="430"/>
        <end position="431"/>
    </location>
    <ligand>
        <name>L-glutamate</name>
        <dbReference type="ChEBI" id="CHEBI:29985"/>
    </ligand>
</feature>
<comment type="caution">
    <text evidence="12">The sequence shown here is derived from an EMBL/GenBank/DDBJ whole genome shotgun (WGS) entry which is preliminary data.</text>
</comment>
<name>A0A8B2NYX1_9HYPH</name>
<keyword evidence="5 11" id="KW-0378">Hydrolase</keyword>
<evidence type="ECO:0000256" key="5">
    <source>
        <dbReference type="ARBA" id="ARBA00022801"/>
    </source>
</evidence>
<comment type="catalytic activity">
    <reaction evidence="8 11">
        <text>an N-terminal (5-L-glutamyl)-[peptide] + an alpha-amino acid = 5-L-glutamyl amino acid + an N-terminal L-alpha-aminoacyl-[peptide]</text>
        <dbReference type="Rhea" id="RHEA:23904"/>
        <dbReference type="Rhea" id="RHEA-COMP:9780"/>
        <dbReference type="Rhea" id="RHEA-COMP:9795"/>
        <dbReference type="ChEBI" id="CHEBI:77644"/>
        <dbReference type="ChEBI" id="CHEBI:78597"/>
        <dbReference type="ChEBI" id="CHEBI:78599"/>
        <dbReference type="ChEBI" id="CHEBI:78608"/>
        <dbReference type="EC" id="2.3.2.2"/>
    </reaction>
</comment>
<comment type="subunit">
    <text evidence="11">This enzyme consists of two polypeptide chains, which are synthesized in precursor form from a single polypeptide.</text>
</comment>
<keyword evidence="7 11" id="KW-0012">Acyltransferase</keyword>
<comment type="PTM">
    <text evidence="11">Cleaved by autocatalysis into a large and a small subunit.</text>
</comment>
<dbReference type="InterPro" id="IPR051792">
    <property type="entry name" value="GGT_bact"/>
</dbReference>
<evidence type="ECO:0000313" key="13">
    <source>
        <dbReference type="Proteomes" id="UP000249590"/>
    </source>
</evidence>
<evidence type="ECO:0000256" key="3">
    <source>
        <dbReference type="ARBA" id="ARBA00009381"/>
    </source>
</evidence>
<keyword evidence="4 11" id="KW-0808">Transferase</keyword>
<comment type="similarity">
    <text evidence="3 11">Belongs to the gamma-glutamyltransferase family.</text>
</comment>
<sequence>MTGSGGWRSRSPVELVCEKKPAVGSTGMVVTNHPLGSAAAAEMLAAGGNAVDAAVAALLALTVVEPMMVGIAGGGLSHIRLPNGEHIVVDALAAAPADTHAQTFEPVSDEPARRMETVGNRSAIGAGAVAVPANLLGWHSMQTRFGNLPFADVVEPAIRLAAGGFRVTHYLAGAIAENAPLMMGDRAMSDLFLPGGRPLAFGDRLVQGAYADSLRLIARDGAAALHGGPLGVALCARIHQGADDDGYLTVADLAAARAIDRAPIVGHYRGYEIVGPPPPASSGVHITEMLNILEGFDVAGLGFGTPDALHLLAQVLAIGFADRRLSSGDPEFVDVPVERLTSKAYAAERRAEIGHVLPAEPAVQGSADTTHVTIADRDGMIVSATHTINGLFGAKFVVPEAGFIPNNYMMNFDPHPGRALSVAPGKRVPTSMAPMIATRAGRPAFALGLPGALRIFPSAMQAIVNLIDHGMTLQEAVEAPRLFTEGHVVEIERGYAGAMAALEAMGHEVAIVPHVAGGMNAIAFGDDGMMTGAACWRADGTVMATGGGLARPGVRFHTGLTPDTDPAEGPTT</sequence>
<comment type="pathway">
    <text evidence="11">Sulfur metabolism; glutathione metabolism.</text>
</comment>
<evidence type="ECO:0000256" key="9">
    <source>
        <dbReference type="PIRSR" id="PIRSR600101-1"/>
    </source>
</evidence>
<evidence type="ECO:0000256" key="8">
    <source>
        <dbReference type="ARBA" id="ARBA00047417"/>
    </source>
</evidence>
<dbReference type="GO" id="GO:0103068">
    <property type="term" value="F:leukotriene C4 gamma-glutamyl transferase activity"/>
    <property type="evidence" value="ECO:0007669"/>
    <property type="project" value="UniProtKB-EC"/>
</dbReference>
<dbReference type="Gene3D" id="1.10.246.130">
    <property type="match status" value="1"/>
</dbReference>
<evidence type="ECO:0000256" key="1">
    <source>
        <dbReference type="ARBA" id="ARBA00001049"/>
    </source>
</evidence>
<dbReference type="Proteomes" id="UP000249590">
    <property type="component" value="Unassembled WGS sequence"/>
</dbReference>
<dbReference type="Gene3D" id="3.60.20.40">
    <property type="match status" value="1"/>
</dbReference>
<dbReference type="InterPro" id="IPR000101">
    <property type="entry name" value="GGT_peptidase"/>
</dbReference>
<keyword evidence="6 11" id="KW-0865">Zymogen</keyword>
<feature type="active site" description="Nucleophile" evidence="9">
    <location>
        <position position="369"/>
    </location>
</feature>
<dbReference type="EC" id="2.3.2.2" evidence="11"/>
<evidence type="ECO:0000256" key="6">
    <source>
        <dbReference type="ARBA" id="ARBA00023145"/>
    </source>
</evidence>
<keyword evidence="13" id="KW-1185">Reference proteome</keyword>
<dbReference type="RefSeq" id="WP_111341421.1">
    <property type="nucleotide sequence ID" value="NZ_QHHQ01000001.1"/>
</dbReference>
<dbReference type="OrthoDB" id="9781342at2"/>
<dbReference type="PANTHER" id="PTHR43199:SF1">
    <property type="entry name" value="GLUTATHIONE HYDROLASE PROENZYME"/>
    <property type="match status" value="1"/>
</dbReference>
<feature type="binding site" evidence="10">
    <location>
        <position position="452"/>
    </location>
    <ligand>
        <name>L-glutamate</name>
        <dbReference type="ChEBI" id="CHEBI:29985"/>
    </ligand>
</feature>
<accession>A0A8B2NYX1</accession>
<dbReference type="PANTHER" id="PTHR43199">
    <property type="entry name" value="GLUTATHIONE HYDROLASE"/>
    <property type="match status" value="1"/>
</dbReference>
<evidence type="ECO:0000256" key="7">
    <source>
        <dbReference type="ARBA" id="ARBA00023315"/>
    </source>
</evidence>
<dbReference type="Pfam" id="PF01019">
    <property type="entry name" value="G_glu_transpept"/>
    <property type="match status" value="1"/>
</dbReference>
<evidence type="ECO:0000256" key="2">
    <source>
        <dbReference type="ARBA" id="ARBA00001089"/>
    </source>
</evidence>
<comment type="catalytic activity">
    <reaction evidence="1 11">
        <text>an S-substituted glutathione + H2O = an S-substituted L-cysteinylglycine + L-glutamate</text>
        <dbReference type="Rhea" id="RHEA:59468"/>
        <dbReference type="ChEBI" id="CHEBI:15377"/>
        <dbReference type="ChEBI" id="CHEBI:29985"/>
        <dbReference type="ChEBI" id="CHEBI:90779"/>
        <dbReference type="ChEBI" id="CHEBI:143103"/>
        <dbReference type="EC" id="3.4.19.13"/>
    </reaction>
</comment>
<organism evidence="12 13">
    <name type="scientific">Acuticoccus sediminis</name>
    <dbReference type="NCBI Taxonomy" id="2184697"/>
    <lineage>
        <taxon>Bacteria</taxon>
        <taxon>Pseudomonadati</taxon>
        <taxon>Pseudomonadota</taxon>
        <taxon>Alphaproteobacteria</taxon>
        <taxon>Hyphomicrobiales</taxon>
        <taxon>Amorphaceae</taxon>
        <taxon>Acuticoccus</taxon>
    </lineage>
</organism>
<dbReference type="NCBIfam" id="TIGR00066">
    <property type="entry name" value="g_glut_trans"/>
    <property type="match status" value="1"/>
</dbReference>
<proteinExistence type="inferred from homology"/>
<evidence type="ECO:0000256" key="4">
    <source>
        <dbReference type="ARBA" id="ARBA00022679"/>
    </source>
</evidence>
<dbReference type="InterPro" id="IPR029055">
    <property type="entry name" value="Ntn_hydrolases_N"/>
</dbReference>
<gene>
    <name evidence="12" type="primary">ggt</name>
    <name evidence="12" type="ORF">DLJ53_00615</name>
</gene>
<dbReference type="InterPro" id="IPR043137">
    <property type="entry name" value="GGT_ssub_C"/>
</dbReference>
<evidence type="ECO:0000256" key="10">
    <source>
        <dbReference type="PIRSR" id="PIRSR600101-2"/>
    </source>
</evidence>
<reference evidence="12 13" key="1">
    <citation type="submission" date="2018-05" db="EMBL/GenBank/DDBJ databases">
        <title>Acuticoccus sediminis sp. nov., isolated from deep-sea sediment of Indian Ocean.</title>
        <authorList>
            <person name="Liu X."/>
            <person name="Lai Q."/>
            <person name="Du Y."/>
            <person name="Sun F."/>
            <person name="Zhang X."/>
            <person name="Wang S."/>
            <person name="Shao Z."/>
        </authorList>
    </citation>
    <scope>NUCLEOTIDE SEQUENCE [LARGE SCALE GENOMIC DNA]</scope>
    <source>
        <strain evidence="12 13">PTG4-2</strain>
    </source>
</reference>
<comment type="catalytic activity">
    <reaction evidence="2 11">
        <text>glutathione + H2O = L-cysteinylglycine + L-glutamate</text>
        <dbReference type="Rhea" id="RHEA:28807"/>
        <dbReference type="ChEBI" id="CHEBI:15377"/>
        <dbReference type="ChEBI" id="CHEBI:29985"/>
        <dbReference type="ChEBI" id="CHEBI:57925"/>
        <dbReference type="ChEBI" id="CHEBI:61694"/>
        <dbReference type="EC" id="3.4.19.13"/>
    </reaction>
</comment>
<dbReference type="AlphaFoldDB" id="A0A8B2NYX1"/>
<evidence type="ECO:0000313" key="12">
    <source>
        <dbReference type="EMBL" id="RAI03076.1"/>
    </source>
</evidence>
<dbReference type="EC" id="3.4.19.13" evidence="11"/>
<feature type="binding site" evidence="10">
    <location>
        <begin position="387"/>
        <end position="389"/>
    </location>
    <ligand>
        <name>L-glutamate</name>
        <dbReference type="ChEBI" id="CHEBI:29985"/>
    </ligand>
</feature>
<dbReference type="GO" id="GO:0006750">
    <property type="term" value="P:glutathione biosynthetic process"/>
    <property type="evidence" value="ECO:0007669"/>
    <property type="project" value="UniProtKB-KW"/>
</dbReference>
<dbReference type="GO" id="GO:0006751">
    <property type="term" value="P:glutathione catabolic process"/>
    <property type="evidence" value="ECO:0007669"/>
    <property type="project" value="UniProtKB-UniRule"/>
</dbReference>
<keyword evidence="11" id="KW-0317">Glutathione biosynthesis</keyword>
<dbReference type="UniPathway" id="UPA00204"/>
<dbReference type="InterPro" id="IPR043138">
    <property type="entry name" value="GGT_lsub"/>
</dbReference>
<dbReference type="GO" id="GO:0036374">
    <property type="term" value="F:glutathione hydrolase activity"/>
    <property type="evidence" value="ECO:0007669"/>
    <property type="project" value="UniProtKB-UniRule"/>
</dbReference>
<evidence type="ECO:0000256" key="11">
    <source>
        <dbReference type="RuleBase" id="RU368036"/>
    </source>
</evidence>
<dbReference type="PRINTS" id="PR01210">
    <property type="entry name" value="GGTRANSPTASE"/>
</dbReference>
<protein>
    <recommendedName>
        <fullName evidence="11">Glutathione hydrolase proenzyme</fullName>
        <ecNumber evidence="11">2.3.2.2</ecNumber>
        <ecNumber evidence="11">3.4.19.13</ecNumber>
    </recommendedName>
    <component>
        <recommendedName>
            <fullName evidence="11">Glutathione hydrolase large chain</fullName>
        </recommendedName>
    </component>
    <component>
        <recommendedName>
            <fullName evidence="11">Glutathione hydrolase small chain</fullName>
        </recommendedName>
    </component>
</protein>